<accession>A0ABU4RQA3</accession>
<dbReference type="EMBL" id="JAXAFJ010000001">
    <property type="protein sequence ID" value="MDX6804946.1"/>
    <property type="molecule type" value="Genomic_DNA"/>
</dbReference>
<organism evidence="1 2">
    <name type="scientific">Terrihabitans rhizophilus</name>
    <dbReference type="NCBI Taxonomy" id="3092662"/>
    <lineage>
        <taxon>Bacteria</taxon>
        <taxon>Pseudomonadati</taxon>
        <taxon>Pseudomonadota</taxon>
        <taxon>Alphaproteobacteria</taxon>
        <taxon>Hyphomicrobiales</taxon>
        <taxon>Terrihabitans</taxon>
    </lineage>
</organism>
<gene>
    <name evidence="1" type="ORF">SCD90_02605</name>
</gene>
<proteinExistence type="predicted"/>
<comment type="caution">
    <text evidence="1">The sequence shown here is derived from an EMBL/GenBank/DDBJ whole genome shotgun (WGS) entry which is preliminary data.</text>
</comment>
<name>A0ABU4RQA3_9HYPH</name>
<sequence length="84" mass="9140">MSVRATDHGTIEMEGSCGAEDAEALLRHLLSLPGAVVDWRLCDRAHTAVIQVLLASKAQTLGPPRGEWLQRFIDDTMKASATRP</sequence>
<keyword evidence="2" id="KW-1185">Reference proteome</keyword>
<evidence type="ECO:0000313" key="2">
    <source>
        <dbReference type="Proteomes" id="UP001274321"/>
    </source>
</evidence>
<evidence type="ECO:0000313" key="1">
    <source>
        <dbReference type="EMBL" id="MDX6804946.1"/>
    </source>
</evidence>
<reference evidence="1 2" key="1">
    <citation type="submission" date="2023-11" db="EMBL/GenBank/DDBJ databases">
        <authorList>
            <person name="Bao R."/>
        </authorList>
    </citation>
    <scope>NUCLEOTIDE SEQUENCE [LARGE SCALE GENOMIC DNA]</scope>
    <source>
        <strain evidence="1 2">PJ23</strain>
    </source>
</reference>
<dbReference type="RefSeq" id="WP_319843054.1">
    <property type="nucleotide sequence ID" value="NZ_JAXAFJ010000001.1"/>
</dbReference>
<protein>
    <submittedName>
        <fullName evidence="1">Uncharacterized protein</fullName>
    </submittedName>
</protein>
<dbReference type="Proteomes" id="UP001274321">
    <property type="component" value="Unassembled WGS sequence"/>
</dbReference>